<evidence type="ECO:0000313" key="3">
    <source>
        <dbReference type="Proteomes" id="UP001154240"/>
    </source>
</evidence>
<protein>
    <submittedName>
        <fullName evidence="2">NAD(P)/FAD-dependent oxidoreductase</fullName>
    </submittedName>
</protein>
<sequence>MKNFHTVIVGGGPGGLACATHLARQGKEVLVLERNSTIGPKVCAGGIPSAAQGLGFPETLWERSFVQQHIRSNWQHAMVQDDTPIIRTVDRGRLGRWMADRAVAAGVTIATNTLVLKISDDRVHTRGGEEFGFSFLVGADGSSSVVRRQLGIPTENIGVGINYQVPGNFPEMQWHLNTDLFGNGYAWIFPHQDSASIGVYARRSTSKPGDLLNSLHHWGARHNLELKSRQPQAALINFDFRGYRFNNRFLVGDAAGLASGLTGEGIYSAIISGEEVARTILHPGYESKKMTQLIKKHQQHARILELASGHPLTGKLILEGLVFCLRTGLLPFSSLEMGIDQPSRRIFL</sequence>
<dbReference type="InterPro" id="IPR050407">
    <property type="entry name" value="Geranylgeranyl_reductase"/>
</dbReference>
<dbReference type="Proteomes" id="UP001154240">
    <property type="component" value="Unassembled WGS sequence"/>
</dbReference>
<dbReference type="GO" id="GO:0071949">
    <property type="term" value="F:FAD binding"/>
    <property type="evidence" value="ECO:0007669"/>
    <property type="project" value="InterPro"/>
</dbReference>
<gene>
    <name evidence="2" type="ORF">OLX77_08180</name>
</gene>
<accession>A0A9X4MH45</accession>
<keyword evidence="3" id="KW-1185">Reference proteome</keyword>
<reference evidence="2" key="2">
    <citation type="submission" date="2022-10" db="EMBL/GenBank/DDBJ databases">
        <authorList>
            <person name="Aronson H.S."/>
        </authorList>
    </citation>
    <scope>NUCLEOTIDE SEQUENCE</scope>
    <source>
        <strain evidence="2">RS19-109</strain>
    </source>
</reference>
<feature type="domain" description="FAD-binding" evidence="1">
    <location>
        <begin position="5"/>
        <end position="270"/>
    </location>
</feature>
<comment type="caution">
    <text evidence="2">The sequence shown here is derived from an EMBL/GenBank/DDBJ whole genome shotgun (WGS) entry which is preliminary data.</text>
</comment>
<evidence type="ECO:0000259" key="1">
    <source>
        <dbReference type="Pfam" id="PF01494"/>
    </source>
</evidence>
<dbReference type="SUPFAM" id="SSF51905">
    <property type="entry name" value="FAD/NAD(P)-binding domain"/>
    <property type="match status" value="1"/>
</dbReference>
<dbReference type="RefSeq" id="WP_307633101.1">
    <property type="nucleotide sequence ID" value="NZ_JAPHEH010000001.1"/>
</dbReference>
<dbReference type="AlphaFoldDB" id="A0A9X4MH45"/>
<evidence type="ECO:0000313" key="2">
    <source>
        <dbReference type="EMBL" id="MDG4476130.1"/>
    </source>
</evidence>
<proteinExistence type="predicted"/>
<dbReference type="InterPro" id="IPR002938">
    <property type="entry name" value="FAD-bd"/>
</dbReference>
<dbReference type="Pfam" id="PF01494">
    <property type="entry name" value="FAD_binding_3"/>
    <property type="match status" value="1"/>
</dbReference>
<dbReference type="InterPro" id="IPR036188">
    <property type="entry name" value="FAD/NAD-bd_sf"/>
</dbReference>
<reference evidence="2" key="1">
    <citation type="journal article" date="2022" name="bioRxiv">
        <title>Thiovibrio frasassiensisgen. nov., sp. nov., an autotrophic, elemental sulfur disproportionating bacterium isolated from sulfidic karst sediment, and proposal of Thiovibrionaceae fam. nov.</title>
        <authorList>
            <person name="Aronson H."/>
            <person name="Thomas C."/>
            <person name="Bhattacharyya M."/>
            <person name="Eckstein S."/>
            <person name="Jensen S."/>
            <person name="Barco R."/>
            <person name="Macalady J."/>
            <person name="Amend J."/>
        </authorList>
    </citation>
    <scope>NUCLEOTIDE SEQUENCE</scope>
    <source>
        <strain evidence="2">RS19-109</strain>
    </source>
</reference>
<dbReference type="PANTHER" id="PTHR42685">
    <property type="entry name" value="GERANYLGERANYL DIPHOSPHATE REDUCTASE"/>
    <property type="match status" value="1"/>
</dbReference>
<dbReference type="PRINTS" id="PR00420">
    <property type="entry name" value="RNGMNOXGNASE"/>
</dbReference>
<organism evidence="2 3">
    <name type="scientific">Thiovibrio frasassiensis</name>
    <dbReference type="NCBI Taxonomy" id="2984131"/>
    <lineage>
        <taxon>Bacteria</taxon>
        <taxon>Pseudomonadati</taxon>
        <taxon>Thermodesulfobacteriota</taxon>
        <taxon>Desulfobulbia</taxon>
        <taxon>Desulfobulbales</taxon>
        <taxon>Thiovibrionaceae</taxon>
        <taxon>Thiovibrio</taxon>
    </lineage>
</organism>
<name>A0A9X4MH45_9BACT</name>
<dbReference type="PANTHER" id="PTHR42685:SF22">
    <property type="entry name" value="CONDITIONED MEDIUM FACTOR RECEPTOR 1"/>
    <property type="match status" value="1"/>
</dbReference>
<dbReference type="EMBL" id="JAPHEH010000001">
    <property type="protein sequence ID" value="MDG4476130.1"/>
    <property type="molecule type" value="Genomic_DNA"/>
</dbReference>
<dbReference type="Gene3D" id="3.50.50.60">
    <property type="entry name" value="FAD/NAD(P)-binding domain"/>
    <property type="match status" value="1"/>
</dbReference>
<dbReference type="PROSITE" id="PS51257">
    <property type="entry name" value="PROKAR_LIPOPROTEIN"/>
    <property type="match status" value="1"/>
</dbReference>